<dbReference type="Proteomes" id="UP001303946">
    <property type="component" value="Chromosome"/>
</dbReference>
<protein>
    <submittedName>
        <fullName evidence="1">DUF1428 domain-containing protein</fullName>
    </submittedName>
</protein>
<dbReference type="EMBL" id="CP136336">
    <property type="protein sequence ID" value="WOB08558.1"/>
    <property type="molecule type" value="Genomic_DNA"/>
</dbReference>
<accession>A0ABZ0CUL2</accession>
<reference evidence="1 2" key="1">
    <citation type="submission" date="2023-10" db="EMBL/GenBank/DDBJ databases">
        <title>Bacteria for the degradation of biodegradable plastic PBAT(Polybutylene adipate terephthalate).</title>
        <authorList>
            <person name="Weon H.-Y."/>
            <person name="Yeon J."/>
        </authorList>
    </citation>
    <scope>NUCLEOTIDE SEQUENCE [LARGE SCALE GENOMIC DNA]</scope>
    <source>
        <strain evidence="1 2">SBD 7-3</strain>
    </source>
</reference>
<dbReference type="SUPFAM" id="SSF54909">
    <property type="entry name" value="Dimeric alpha+beta barrel"/>
    <property type="match status" value="1"/>
</dbReference>
<organism evidence="1 2">
    <name type="scientific">Piscinibacter gummiphilus</name>
    <dbReference type="NCBI Taxonomy" id="946333"/>
    <lineage>
        <taxon>Bacteria</taxon>
        <taxon>Pseudomonadati</taxon>
        <taxon>Pseudomonadota</taxon>
        <taxon>Betaproteobacteria</taxon>
        <taxon>Burkholderiales</taxon>
        <taxon>Sphaerotilaceae</taxon>
        <taxon>Piscinibacter</taxon>
    </lineage>
</organism>
<proteinExistence type="predicted"/>
<keyword evidence="2" id="KW-1185">Reference proteome</keyword>
<dbReference type="InterPro" id="IPR009874">
    <property type="entry name" value="DUF1428"/>
</dbReference>
<dbReference type="Gene3D" id="3.30.70.100">
    <property type="match status" value="1"/>
</dbReference>
<evidence type="ECO:0000313" key="1">
    <source>
        <dbReference type="EMBL" id="WOB08558.1"/>
    </source>
</evidence>
<dbReference type="RefSeq" id="WP_316701333.1">
    <property type="nucleotide sequence ID" value="NZ_CP136336.1"/>
</dbReference>
<dbReference type="PIRSF" id="PIRSF007028">
    <property type="entry name" value="UCP007028"/>
    <property type="match status" value="1"/>
</dbReference>
<sequence>MPHYVDGFLLAVPKDKVEAYRKLAQDASVVWKEHGAVAYFEGLADDVQPGKLTSFPQAVQLKDDEVVIFSWIVYNSREQRDEVNAKVMADPRIANLDPKTMPFDGERMIYGGFSSLVEA</sequence>
<evidence type="ECO:0000313" key="2">
    <source>
        <dbReference type="Proteomes" id="UP001303946"/>
    </source>
</evidence>
<name>A0ABZ0CUL2_9BURK</name>
<gene>
    <name evidence="1" type="ORF">RXV79_00560</name>
</gene>
<dbReference type="InterPro" id="IPR011008">
    <property type="entry name" value="Dimeric_a/b-barrel"/>
</dbReference>
<dbReference type="Pfam" id="PF07237">
    <property type="entry name" value="DUF1428"/>
    <property type="match status" value="1"/>
</dbReference>